<dbReference type="PANTHER" id="PTHR48111">
    <property type="entry name" value="REGULATOR OF RPOS"/>
    <property type="match status" value="1"/>
</dbReference>
<name>F2JQK8_CELLD</name>
<dbReference type="SMART" id="SM00862">
    <property type="entry name" value="Trans_reg_C"/>
    <property type="match status" value="1"/>
</dbReference>
<evidence type="ECO:0000256" key="7">
    <source>
        <dbReference type="ARBA" id="ARBA00024867"/>
    </source>
</evidence>
<dbReference type="SUPFAM" id="SSF52172">
    <property type="entry name" value="CheY-like"/>
    <property type="match status" value="1"/>
</dbReference>
<evidence type="ECO:0000256" key="8">
    <source>
        <dbReference type="PROSITE-ProRule" id="PRU00169"/>
    </source>
</evidence>
<dbReference type="eggNOG" id="COG0745">
    <property type="taxonomic scope" value="Bacteria"/>
</dbReference>
<dbReference type="PROSITE" id="PS50110">
    <property type="entry name" value="RESPONSE_REGULATORY"/>
    <property type="match status" value="1"/>
</dbReference>
<dbReference type="Proteomes" id="UP000008467">
    <property type="component" value="Chromosome"/>
</dbReference>
<dbReference type="KEGG" id="cle:Clole_3300"/>
<keyword evidence="5 9" id="KW-0238">DNA-binding</keyword>
<dbReference type="GO" id="GO:0000976">
    <property type="term" value="F:transcription cis-regulatory region binding"/>
    <property type="evidence" value="ECO:0007669"/>
    <property type="project" value="TreeGrafter"/>
</dbReference>
<organism evidence="12 13">
    <name type="scientific">Cellulosilyticum lentocellum (strain ATCC 49066 / DSM 5427 / NCIMB 11756 / RHM5)</name>
    <name type="common">Clostridium lentocellum</name>
    <dbReference type="NCBI Taxonomy" id="642492"/>
    <lineage>
        <taxon>Bacteria</taxon>
        <taxon>Bacillati</taxon>
        <taxon>Bacillota</taxon>
        <taxon>Clostridia</taxon>
        <taxon>Lachnospirales</taxon>
        <taxon>Cellulosilyticaceae</taxon>
        <taxon>Cellulosilyticum</taxon>
    </lineage>
</organism>
<proteinExistence type="predicted"/>
<dbReference type="Gene3D" id="1.10.10.10">
    <property type="entry name" value="Winged helix-like DNA-binding domain superfamily/Winged helix DNA-binding domain"/>
    <property type="match status" value="1"/>
</dbReference>
<accession>F2JQK8</accession>
<dbReference type="GO" id="GO:0006355">
    <property type="term" value="P:regulation of DNA-templated transcription"/>
    <property type="evidence" value="ECO:0007669"/>
    <property type="project" value="InterPro"/>
</dbReference>
<dbReference type="SMART" id="SM00448">
    <property type="entry name" value="REC"/>
    <property type="match status" value="1"/>
</dbReference>
<evidence type="ECO:0000256" key="5">
    <source>
        <dbReference type="ARBA" id="ARBA00023125"/>
    </source>
</evidence>
<evidence type="ECO:0000259" key="11">
    <source>
        <dbReference type="PROSITE" id="PS51755"/>
    </source>
</evidence>
<evidence type="ECO:0000256" key="9">
    <source>
        <dbReference type="PROSITE-ProRule" id="PRU01091"/>
    </source>
</evidence>
<dbReference type="Pfam" id="PF00072">
    <property type="entry name" value="Response_reg"/>
    <property type="match status" value="1"/>
</dbReference>
<dbReference type="Pfam" id="PF00486">
    <property type="entry name" value="Trans_reg_C"/>
    <property type="match status" value="1"/>
</dbReference>
<dbReference type="CDD" id="cd17574">
    <property type="entry name" value="REC_OmpR"/>
    <property type="match status" value="1"/>
</dbReference>
<dbReference type="InterPro" id="IPR039420">
    <property type="entry name" value="WalR-like"/>
</dbReference>
<sequence>MDKILLVEDEKRMQEIISDYFQVKDCKVICVNQGKEALSILEKESFDLILLDVMMPGIDGFTVCKEVRLRYETPIIFITAKSDEEDQLYGYELGADDYVTKPFSLGVLYAKVNSLIKRAKGTIIEDKLKVNDICIDCKKLEVTVGGEEIKLAPMEYRMLVYFMRNKNQVITRDQLIVRLWGYDFEGNDRVIDTHVKKLRKALGKSGKAIRTIMKVGYKLEVATNEK</sequence>
<dbReference type="InterPro" id="IPR036388">
    <property type="entry name" value="WH-like_DNA-bd_sf"/>
</dbReference>
<dbReference type="HOGENOM" id="CLU_000445_30_3_9"/>
<evidence type="ECO:0000259" key="10">
    <source>
        <dbReference type="PROSITE" id="PS50110"/>
    </source>
</evidence>
<feature type="domain" description="OmpR/PhoB-type" evidence="11">
    <location>
        <begin position="125"/>
        <end position="221"/>
    </location>
</feature>
<dbReference type="InterPro" id="IPR001867">
    <property type="entry name" value="OmpR/PhoB-type_DNA-bd"/>
</dbReference>
<keyword evidence="6" id="KW-0804">Transcription</keyword>
<feature type="DNA-binding region" description="OmpR/PhoB-type" evidence="9">
    <location>
        <begin position="125"/>
        <end position="221"/>
    </location>
</feature>
<protein>
    <recommendedName>
        <fullName evidence="1">Stage 0 sporulation protein A homolog</fullName>
    </recommendedName>
</protein>
<dbReference type="PROSITE" id="PS51755">
    <property type="entry name" value="OMPR_PHOB"/>
    <property type="match status" value="1"/>
</dbReference>
<keyword evidence="3" id="KW-0902">Two-component regulatory system</keyword>
<evidence type="ECO:0000256" key="4">
    <source>
        <dbReference type="ARBA" id="ARBA00023015"/>
    </source>
</evidence>
<dbReference type="InterPro" id="IPR011006">
    <property type="entry name" value="CheY-like_superfamily"/>
</dbReference>
<dbReference type="Gene3D" id="6.10.250.690">
    <property type="match status" value="1"/>
</dbReference>
<dbReference type="GO" id="GO:0032993">
    <property type="term" value="C:protein-DNA complex"/>
    <property type="evidence" value="ECO:0007669"/>
    <property type="project" value="TreeGrafter"/>
</dbReference>
<evidence type="ECO:0000256" key="1">
    <source>
        <dbReference type="ARBA" id="ARBA00018672"/>
    </source>
</evidence>
<dbReference type="GO" id="GO:0005829">
    <property type="term" value="C:cytosol"/>
    <property type="evidence" value="ECO:0007669"/>
    <property type="project" value="TreeGrafter"/>
</dbReference>
<gene>
    <name evidence="12" type="ordered locus">Clole_3300</name>
</gene>
<feature type="modified residue" description="4-aspartylphosphate" evidence="8">
    <location>
        <position position="52"/>
    </location>
</feature>
<dbReference type="STRING" id="642492.Clole_3300"/>
<evidence type="ECO:0000256" key="2">
    <source>
        <dbReference type="ARBA" id="ARBA00022553"/>
    </source>
</evidence>
<dbReference type="AlphaFoldDB" id="F2JQK8"/>
<evidence type="ECO:0000256" key="3">
    <source>
        <dbReference type="ARBA" id="ARBA00023012"/>
    </source>
</evidence>
<evidence type="ECO:0000256" key="6">
    <source>
        <dbReference type="ARBA" id="ARBA00023163"/>
    </source>
</evidence>
<dbReference type="Gene3D" id="3.40.50.2300">
    <property type="match status" value="1"/>
</dbReference>
<keyword evidence="2 8" id="KW-0597">Phosphoprotein</keyword>
<evidence type="ECO:0000313" key="12">
    <source>
        <dbReference type="EMBL" id="ADZ84992.1"/>
    </source>
</evidence>
<dbReference type="RefSeq" id="WP_013658269.1">
    <property type="nucleotide sequence ID" value="NC_015275.1"/>
</dbReference>
<evidence type="ECO:0000313" key="13">
    <source>
        <dbReference type="Proteomes" id="UP000008467"/>
    </source>
</evidence>
<feature type="domain" description="Response regulatory" evidence="10">
    <location>
        <begin position="3"/>
        <end position="116"/>
    </location>
</feature>
<dbReference type="CDD" id="cd00383">
    <property type="entry name" value="trans_reg_C"/>
    <property type="match status" value="1"/>
</dbReference>
<dbReference type="EMBL" id="CP002582">
    <property type="protein sequence ID" value="ADZ84992.1"/>
    <property type="molecule type" value="Genomic_DNA"/>
</dbReference>
<dbReference type="InterPro" id="IPR001789">
    <property type="entry name" value="Sig_transdc_resp-reg_receiver"/>
</dbReference>
<keyword evidence="4" id="KW-0805">Transcription regulation</keyword>
<reference evidence="12 13" key="1">
    <citation type="journal article" date="2011" name="J. Bacteriol.">
        <title>Complete genome sequence of the cellulose-degrading bacterium Cellulosilyticum lentocellum.</title>
        <authorList>
            <consortium name="US DOE Joint Genome Institute"/>
            <person name="Miller D.A."/>
            <person name="Suen G."/>
            <person name="Bruce D."/>
            <person name="Copeland A."/>
            <person name="Cheng J.F."/>
            <person name="Detter C."/>
            <person name="Goodwin L.A."/>
            <person name="Han C.S."/>
            <person name="Hauser L.J."/>
            <person name="Land M.L."/>
            <person name="Lapidus A."/>
            <person name="Lucas S."/>
            <person name="Meincke L."/>
            <person name="Pitluck S."/>
            <person name="Tapia R."/>
            <person name="Teshima H."/>
            <person name="Woyke T."/>
            <person name="Fox B.G."/>
            <person name="Angert E.R."/>
            <person name="Currie C.R."/>
        </authorList>
    </citation>
    <scope>NUCLEOTIDE SEQUENCE [LARGE SCALE GENOMIC DNA]</scope>
    <source>
        <strain evidence="13">ATCC 49066 / DSM 5427 / NCIMB 11756 / RHM5</strain>
    </source>
</reference>
<keyword evidence="13" id="KW-1185">Reference proteome</keyword>
<dbReference type="PANTHER" id="PTHR48111:SF73">
    <property type="entry name" value="ALKALINE PHOSPHATASE SYNTHESIS TRANSCRIPTIONAL REGULATORY PROTEIN PHOP"/>
    <property type="match status" value="1"/>
</dbReference>
<dbReference type="FunFam" id="3.40.50.2300:FF:000001">
    <property type="entry name" value="DNA-binding response regulator PhoB"/>
    <property type="match status" value="1"/>
</dbReference>
<comment type="function">
    <text evidence="7">May play the central regulatory role in sporulation. It may be an element of the effector pathway responsible for the activation of sporulation genes in response to nutritional stress. Spo0A may act in concert with spo0H (a sigma factor) to control the expression of some genes that are critical to the sporulation process.</text>
</comment>
<dbReference type="GO" id="GO:0000156">
    <property type="term" value="F:phosphorelay response regulator activity"/>
    <property type="evidence" value="ECO:0007669"/>
    <property type="project" value="TreeGrafter"/>
</dbReference>